<keyword evidence="2" id="KW-1133">Transmembrane helix</keyword>
<feature type="transmembrane region" description="Helical" evidence="2">
    <location>
        <begin position="258"/>
        <end position="277"/>
    </location>
</feature>
<feature type="transmembrane region" description="Helical" evidence="2">
    <location>
        <begin position="109"/>
        <end position="132"/>
    </location>
</feature>
<evidence type="ECO:0000313" key="4">
    <source>
        <dbReference type="Proteomes" id="UP000247498"/>
    </source>
</evidence>
<feature type="transmembrane region" description="Helical" evidence="2">
    <location>
        <begin position="182"/>
        <end position="207"/>
    </location>
</feature>
<keyword evidence="4" id="KW-1185">Reference proteome</keyword>
<proteinExistence type="predicted"/>
<dbReference type="Proteomes" id="UP000247498">
    <property type="component" value="Unassembled WGS sequence"/>
</dbReference>
<sequence length="346" mass="33770">MSSPGLRPRVDRACASLQARHAAVQRCCQRRRRRARPVAAAGGGGGGGESGSSPPGAAPAGRGAAALLPFAFGGLAATSLALGAAALAAPGQLLPLVAGVAATPLDETFLRIAGGTLAISVAVEFALADAAANGRLGSATYRRLLLALVVKNALYLAAFGMASDVWTPALVALYPTAPLASLAAAAAALSSPPAAGGAAGGGAGGALSGLFSRPASGAGWAYAAFALLYAATLAACYAPEAIFTGATVTPVGLLLKHTWAPGFWMCGAACLVLRDAADRGRLGATTFKRLNLGLAAVEAAYSACFAAAIASGLAPGDGAAASNLAGSVGIAAFCLWQGLTAKKEAK</sequence>
<dbReference type="InParanoid" id="A0A2V0NK24"/>
<feature type="transmembrane region" description="Helical" evidence="2">
    <location>
        <begin position="144"/>
        <end position="162"/>
    </location>
</feature>
<comment type="caution">
    <text evidence="3">The sequence shown here is derived from an EMBL/GenBank/DDBJ whole genome shotgun (WGS) entry which is preliminary data.</text>
</comment>
<gene>
    <name evidence="3" type="ORF">Rsub_00030</name>
</gene>
<dbReference type="AlphaFoldDB" id="A0A2V0NK24"/>
<feature type="transmembrane region" description="Helical" evidence="2">
    <location>
        <begin position="289"/>
        <end position="314"/>
    </location>
</feature>
<dbReference type="EMBL" id="BDRX01000001">
    <property type="protein sequence ID" value="GBF87319.1"/>
    <property type="molecule type" value="Genomic_DNA"/>
</dbReference>
<feature type="compositionally biased region" description="Gly residues" evidence="1">
    <location>
        <begin position="41"/>
        <end position="50"/>
    </location>
</feature>
<feature type="transmembrane region" description="Helical" evidence="2">
    <location>
        <begin position="67"/>
        <end position="89"/>
    </location>
</feature>
<evidence type="ECO:0000256" key="2">
    <source>
        <dbReference type="SAM" id="Phobius"/>
    </source>
</evidence>
<keyword evidence="2" id="KW-0472">Membrane</keyword>
<keyword evidence="2" id="KW-0812">Transmembrane</keyword>
<evidence type="ECO:0000313" key="3">
    <source>
        <dbReference type="EMBL" id="GBF87319.1"/>
    </source>
</evidence>
<organism evidence="3 4">
    <name type="scientific">Raphidocelis subcapitata</name>
    <dbReference type="NCBI Taxonomy" id="307507"/>
    <lineage>
        <taxon>Eukaryota</taxon>
        <taxon>Viridiplantae</taxon>
        <taxon>Chlorophyta</taxon>
        <taxon>core chlorophytes</taxon>
        <taxon>Chlorophyceae</taxon>
        <taxon>CS clade</taxon>
        <taxon>Sphaeropleales</taxon>
        <taxon>Selenastraceae</taxon>
        <taxon>Raphidocelis</taxon>
    </lineage>
</organism>
<feature type="transmembrane region" description="Helical" evidence="2">
    <location>
        <begin position="320"/>
        <end position="339"/>
    </location>
</feature>
<dbReference type="OrthoDB" id="534847at2759"/>
<name>A0A2V0NK24_9CHLO</name>
<reference evidence="3 4" key="1">
    <citation type="journal article" date="2018" name="Sci. Rep.">
        <title>Raphidocelis subcapitata (=Pseudokirchneriella subcapitata) provides an insight into genome evolution and environmental adaptations in the Sphaeropleales.</title>
        <authorList>
            <person name="Suzuki S."/>
            <person name="Yamaguchi H."/>
            <person name="Nakajima N."/>
            <person name="Kawachi M."/>
        </authorList>
    </citation>
    <scope>NUCLEOTIDE SEQUENCE [LARGE SCALE GENOMIC DNA]</scope>
    <source>
        <strain evidence="3 4">NIES-35</strain>
    </source>
</reference>
<feature type="region of interest" description="Disordered" evidence="1">
    <location>
        <begin position="38"/>
        <end position="58"/>
    </location>
</feature>
<evidence type="ECO:0000256" key="1">
    <source>
        <dbReference type="SAM" id="MobiDB-lite"/>
    </source>
</evidence>
<accession>A0A2V0NK24</accession>
<protein>
    <submittedName>
        <fullName evidence="3">Uncharacterized protein</fullName>
    </submittedName>
</protein>
<feature type="transmembrane region" description="Helical" evidence="2">
    <location>
        <begin position="219"/>
        <end position="238"/>
    </location>
</feature>